<keyword evidence="1" id="KW-0472">Membrane</keyword>
<dbReference type="InterPro" id="IPR003744">
    <property type="entry name" value="YhhQ"/>
</dbReference>
<reference evidence="2" key="1">
    <citation type="submission" date="2018-05" db="EMBL/GenBank/DDBJ databases">
        <authorList>
            <person name="Lanie J.A."/>
            <person name="Ng W.-L."/>
            <person name="Kazmierczak K.M."/>
            <person name="Andrzejewski T.M."/>
            <person name="Davidsen T.M."/>
            <person name="Wayne K.J."/>
            <person name="Tettelin H."/>
            <person name="Glass J.I."/>
            <person name="Rusch D."/>
            <person name="Podicherti R."/>
            <person name="Tsui H.-C.T."/>
            <person name="Winkler M.E."/>
        </authorList>
    </citation>
    <scope>NUCLEOTIDE SEQUENCE</scope>
</reference>
<keyword evidence="1" id="KW-0812">Transmembrane</keyword>
<feature type="transmembrane region" description="Helical" evidence="1">
    <location>
        <begin position="46"/>
        <end position="65"/>
    </location>
</feature>
<dbReference type="AlphaFoldDB" id="A0A382K9N7"/>
<name>A0A382K9N7_9ZZZZ</name>
<feature type="non-terminal residue" evidence="2">
    <location>
        <position position="1"/>
    </location>
</feature>
<accession>A0A382K9N7</accession>
<feature type="transmembrane region" description="Helical" evidence="1">
    <location>
        <begin position="72"/>
        <end position="89"/>
    </location>
</feature>
<evidence type="ECO:0000256" key="1">
    <source>
        <dbReference type="SAM" id="Phobius"/>
    </source>
</evidence>
<dbReference type="Pfam" id="PF02592">
    <property type="entry name" value="Vut_1"/>
    <property type="match status" value="1"/>
</dbReference>
<protein>
    <recommendedName>
        <fullName evidence="3">Beta-carotene 15,15'-monooxygenase</fullName>
    </recommendedName>
</protein>
<evidence type="ECO:0008006" key="3">
    <source>
        <dbReference type="Google" id="ProtNLM"/>
    </source>
</evidence>
<sequence length="183" mass="19648">VSTRNEGYAYLVAFILTIPAANWMIGNVGTVCPENSPCLIPVGFELMAPSGVIMVGLALVLRDLVQRRLGKLWALGAIVVGALLSALIAPQALVLASGAAFLVSELADFAVYTPLQKKRLVLAVFMSGVVGLVVDSILFLQLAFGSLDYLSGQIIGKTWMIVLALPIIWWIRQRDEKLGVVPE</sequence>
<gene>
    <name evidence="2" type="ORF">METZ01_LOCUS274488</name>
</gene>
<evidence type="ECO:0000313" key="2">
    <source>
        <dbReference type="EMBL" id="SVC21634.1"/>
    </source>
</evidence>
<organism evidence="2">
    <name type="scientific">marine metagenome</name>
    <dbReference type="NCBI Taxonomy" id="408172"/>
    <lineage>
        <taxon>unclassified sequences</taxon>
        <taxon>metagenomes</taxon>
        <taxon>ecological metagenomes</taxon>
    </lineage>
</organism>
<keyword evidence="1" id="KW-1133">Transmembrane helix</keyword>
<feature type="transmembrane region" description="Helical" evidence="1">
    <location>
        <begin position="150"/>
        <end position="171"/>
    </location>
</feature>
<dbReference type="EMBL" id="UINC01079540">
    <property type="protein sequence ID" value="SVC21634.1"/>
    <property type="molecule type" value="Genomic_DNA"/>
</dbReference>
<proteinExistence type="predicted"/>
<feature type="transmembrane region" description="Helical" evidence="1">
    <location>
        <begin position="120"/>
        <end position="144"/>
    </location>
</feature>
<feature type="transmembrane region" description="Helical" evidence="1">
    <location>
        <begin position="7"/>
        <end position="26"/>
    </location>
</feature>